<gene>
    <name evidence="7" type="primary">lysE</name>
    <name evidence="7" type="ORF">GCM10023318_35980</name>
</gene>
<name>A0ABP9KEX4_9NOCA</name>
<evidence type="ECO:0000256" key="5">
    <source>
        <dbReference type="ARBA" id="ARBA00023136"/>
    </source>
</evidence>
<keyword evidence="2" id="KW-1003">Cell membrane</keyword>
<proteinExistence type="predicted"/>
<evidence type="ECO:0000313" key="8">
    <source>
        <dbReference type="Proteomes" id="UP001500603"/>
    </source>
</evidence>
<feature type="transmembrane region" description="Helical" evidence="6">
    <location>
        <begin position="6"/>
        <end position="30"/>
    </location>
</feature>
<keyword evidence="8" id="KW-1185">Reference proteome</keyword>
<dbReference type="RefSeq" id="WP_345496685.1">
    <property type="nucleotide sequence ID" value="NZ_BAABJM010000003.1"/>
</dbReference>
<keyword evidence="3 6" id="KW-0812">Transmembrane</keyword>
<evidence type="ECO:0000313" key="7">
    <source>
        <dbReference type="EMBL" id="GAA5057541.1"/>
    </source>
</evidence>
<evidence type="ECO:0000256" key="6">
    <source>
        <dbReference type="SAM" id="Phobius"/>
    </source>
</evidence>
<dbReference type="EMBL" id="BAABJM010000003">
    <property type="protein sequence ID" value="GAA5057541.1"/>
    <property type="molecule type" value="Genomic_DNA"/>
</dbReference>
<feature type="transmembrane region" description="Helical" evidence="6">
    <location>
        <begin position="72"/>
        <end position="91"/>
    </location>
</feature>
<feature type="transmembrane region" description="Helical" evidence="6">
    <location>
        <begin position="111"/>
        <end position="131"/>
    </location>
</feature>
<comment type="subcellular location">
    <subcellularLocation>
        <location evidence="1">Cell membrane</location>
        <topology evidence="1">Multi-pass membrane protein</topology>
    </subcellularLocation>
</comment>
<evidence type="ECO:0000256" key="3">
    <source>
        <dbReference type="ARBA" id="ARBA00022692"/>
    </source>
</evidence>
<feature type="transmembrane region" description="Helical" evidence="6">
    <location>
        <begin position="151"/>
        <end position="175"/>
    </location>
</feature>
<accession>A0ABP9KEX4</accession>
<feature type="transmembrane region" description="Helical" evidence="6">
    <location>
        <begin position="187"/>
        <end position="205"/>
    </location>
</feature>
<reference evidence="8" key="1">
    <citation type="journal article" date="2019" name="Int. J. Syst. Evol. Microbiol.">
        <title>The Global Catalogue of Microorganisms (GCM) 10K type strain sequencing project: providing services to taxonomists for standard genome sequencing and annotation.</title>
        <authorList>
            <consortium name="The Broad Institute Genomics Platform"/>
            <consortium name="The Broad Institute Genome Sequencing Center for Infectious Disease"/>
            <person name="Wu L."/>
            <person name="Ma J."/>
        </authorList>
    </citation>
    <scope>NUCLEOTIDE SEQUENCE [LARGE SCALE GENOMIC DNA]</scope>
    <source>
        <strain evidence="8">JCM 18298</strain>
    </source>
</reference>
<dbReference type="Proteomes" id="UP001500603">
    <property type="component" value="Unassembled WGS sequence"/>
</dbReference>
<feature type="transmembrane region" description="Helical" evidence="6">
    <location>
        <begin position="42"/>
        <end position="66"/>
    </location>
</feature>
<keyword evidence="5 6" id="KW-0472">Membrane</keyword>
<organism evidence="7 8">
    <name type="scientific">Nocardia callitridis</name>
    <dbReference type="NCBI Taxonomy" id="648753"/>
    <lineage>
        <taxon>Bacteria</taxon>
        <taxon>Bacillati</taxon>
        <taxon>Actinomycetota</taxon>
        <taxon>Actinomycetes</taxon>
        <taxon>Mycobacteriales</taxon>
        <taxon>Nocardiaceae</taxon>
        <taxon>Nocardia</taxon>
    </lineage>
</organism>
<keyword evidence="4 6" id="KW-1133">Transmembrane helix</keyword>
<dbReference type="InterPro" id="IPR001123">
    <property type="entry name" value="LeuE-type"/>
</dbReference>
<sequence>MTSTSAALAALSGLGFGLALIVAIGAQNAFVLRQGLRRQHVLAVVAVCTVSDAVLIAAGIGGAGVLMTSAPLAMTVVRYAGAAFLLGYAVFAARRAFSSSTLIAESNGKTVALGATVLTCLALTWLNPHAYLDTVVLLGSFANTYAGADRWFLGAGAMVGSALWFVALGFGARLLGPFFARPVAWRILDSVIALVMLCLAAGLVLTA</sequence>
<dbReference type="Pfam" id="PF01810">
    <property type="entry name" value="LysE"/>
    <property type="match status" value="1"/>
</dbReference>
<dbReference type="PANTHER" id="PTHR30086:SF20">
    <property type="entry name" value="ARGININE EXPORTER PROTEIN ARGO-RELATED"/>
    <property type="match status" value="1"/>
</dbReference>
<evidence type="ECO:0000256" key="4">
    <source>
        <dbReference type="ARBA" id="ARBA00022989"/>
    </source>
</evidence>
<evidence type="ECO:0000256" key="2">
    <source>
        <dbReference type="ARBA" id="ARBA00022475"/>
    </source>
</evidence>
<dbReference type="PANTHER" id="PTHR30086">
    <property type="entry name" value="ARGININE EXPORTER PROTEIN ARGO"/>
    <property type="match status" value="1"/>
</dbReference>
<protein>
    <submittedName>
        <fullName evidence="7">L-lysine exporter</fullName>
    </submittedName>
</protein>
<evidence type="ECO:0000256" key="1">
    <source>
        <dbReference type="ARBA" id="ARBA00004651"/>
    </source>
</evidence>
<comment type="caution">
    <text evidence="7">The sequence shown here is derived from an EMBL/GenBank/DDBJ whole genome shotgun (WGS) entry which is preliminary data.</text>
</comment>